<dbReference type="PANTHER" id="PTHR44167:SF24">
    <property type="entry name" value="SERINE_THREONINE-PROTEIN KINASE CHK2"/>
    <property type="match status" value="1"/>
</dbReference>
<feature type="domain" description="Protein kinase" evidence="1">
    <location>
        <begin position="20"/>
        <end position="215"/>
    </location>
</feature>
<evidence type="ECO:0000313" key="3">
    <source>
        <dbReference type="Proteomes" id="UP000247702"/>
    </source>
</evidence>
<dbReference type="GO" id="GO:0005524">
    <property type="term" value="F:ATP binding"/>
    <property type="evidence" value="ECO:0007669"/>
    <property type="project" value="InterPro"/>
</dbReference>
<reference evidence="2 3" key="1">
    <citation type="submission" date="2017-11" db="EMBL/GenBank/DDBJ databases">
        <title>The genome of Rhizophagus clarus HR1 reveals common genetic basis of auxotrophy among arbuscular mycorrhizal fungi.</title>
        <authorList>
            <person name="Kobayashi Y."/>
        </authorList>
    </citation>
    <scope>NUCLEOTIDE SEQUENCE [LARGE SCALE GENOMIC DNA]</scope>
    <source>
        <strain evidence="2 3">HR1</strain>
    </source>
</reference>
<dbReference type="InterPro" id="IPR011009">
    <property type="entry name" value="Kinase-like_dom_sf"/>
</dbReference>
<dbReference type="Pfam" id="PF00069">
    <property type="entry name" value="Pkinase"/>
    <property type="match status" value="1"/>
</dbReference>
<evidence type="ECO:0000313" key="2">
    <source>
        <dbReference type="EMBL" id="GBC03670.1"/>
    </source>
</evidence>
<gene>
    <name evidence="2" type="ORF">RclHR1_05250006</name>
</gene>
<dbReference type="AlphaFoldDB" id="A0A2Z6S3K3"/>
<organism evidence="2 3">
    <name type="scientific">Rhizophagus clarus</name>
    <dbReference type="NCBI Taxonomy" id="94130"/>
    <lineage>
        <taxon>Eukaryota</taxon>
        <taxon>Fungi</taxon>
        <taxon>Fungi incertae sedis</taxon>
        <taxon>Mucoromycota</taxon>
        <taxon>Glomeromycotina</taxon>
        <taxon>Glomeromycetes</taxon>
        <taxon>Glomerales</taxon>
        <taxon>Glomeraceae</taxon>
        <taxon>Rhizophagus</taxon>
    </lineage>
</organism>
<dbReference type="SUPFAM" id="SSF56112">
    <property type="entry name" value="Protein kinase-like (PK-like)"/>
    <property type="match status" value="1"/>
</dbReference>
<dbReference type="PANTHER" id="PTHR44167">
    <property type="entry name" value="OVARIAN-SPECIFIC SERINE/THREONINE-PROTEIN KINASE LOK-RELATED"/>
    <property type="match status" value="1"/>
</dbReference>
<comment type="caution">
    <text evidence="2">The sequence shown here is derived from an EMBL/GenBank/DDBJ whole genome shotgun (WGS) entry which is preliminary data.</text>
</comment>
<dbReference type="GO" id="GO:0005634">
    <property type="term" value="C:nucleus"/>
    <property type="evidence" value="ECO:0007669"/>
    <property type="project" value="TreeGrafter"/>
</dbReference>
<dbReference type="GO" id="GO:0004674">
    <property type="term" value="F:protein serine/threonine kinase activity"/>
    <property type="evidence" value="ECO:0007669"/>
    <property type="project" value="TreeGrafter"/>
</dbReference>
<dbReference type="GO" id="GO:0044773">
    <property type="term" value="P:mitotic DNA damage checkpoint signaling"/>
    <property type="evidence" value="ECO:0007669"/>
    <property type="project" value="TreeGrafter"/>
</dbReference>
<accession>A0A2Z6S3K3</accession>
<evidence type="ECO:0000259" key="1">
    <source>
        <dbReference type="PROSITE" id="PS50011"/>
    </source>
</evidence>
<keyword evidence="3" id="KW-1185">Reference proteome</keyword>
<sequence length="215" mass="25021">MITNDYESSPKIKWIPHNQFNDIKEIGKNGFSTVYSAIWDNKQVALKCLHNSQNFIYEFLNEVEVYLAYTNQKFGDILNMYGISQNPDSKEFIIVLEYAKGGTFNDYLYRNYKTFDWLNNIRILITIIKGLKGIHQKQMVHCDFHPGNILFKYIKYISICISDFGLCGEVGNIDETKIYGVMPYVAPEVLRGKPYTQAADIYSFVFCSNWKTTFL</sequence>
<dbReference type="PROSITE" id="PS50011">
    <property type="entry name" value="PROTEIN_KINASE_DOM"/>
    <property type="match status" value="1"/>
</dbReference>
<dbReference type="EMBL" id="BEXD01003899">
    <property type="protein sequence ID" value="GBC03670.1"/>
    <property type="molecule type" value="Genomic_DNA"/>
</dbReference>
<name>A0A2Z6S3K3_9GLOM</name>
<dbReference type="InterPro" id="IPR000719">
    <property type="entry name" value="Prot_kinase_dom"/>
</dbReference>
<proteinExistence type="predicted"/>
<dbReference type="Gene3D" id="1.10.510.10">
    <property type="entry name" value="Transferase(Phosphotransferase) domain 1"/>
    <property type="match status" value="1"/>
</dbReference>
<protein>
    <recommendedName>
        <fullName evidence="1">Protein kinase domain-containing protein</fullName>
    </recommendedName>
</protein>
<dbReference type="Proteomes" id="UP000247702">
    <property type="component" value="Unassembled WGS sequence"/>
</dbReference>